<dbReference type="Proteomes" id="UP001596990">
    <property type="component" value="Unassembled WGS sequence"/>
</dbReference>
<dbReference type="PANTHER" id="PTHR30136">
    <property type="entry name" value="HELIX-TURN-HELIX TRANSCRIPTIONAL REGULATOR, ICLR FAMILY"/>
    <property type="match status" value="1"/>
</dbReference>
<dbReference type="Gene3D" id="1.10.10.10">
    <property type="entry name" value="Winged helix-like DNA-binding domain superfamily/Winged helix DNA-binding domain"/>
    <property type="match status" value="1"/>
</dbReference>
<dbReference type="PROSITE" id="PS51078">
    <property type="entry name" value="ICLR_ED"/>
    <property type="match status" value="1"/>
</dbReference>
<reference evidence="7" key="1">
    <citation type="journal article" date="2019" name="Int. J. Syst. Evol. Microbiol.">
        <title>The Global Catalogue of Microorganisms (GCM) 10K type strain sequencing project: providing services to taxonomists for standard genome sequencing and annotation.</title>
        <authorList>
            <consortium name="The Broad Institute Genomics Platform"/>
            <consortium name="The Broad Institute Genome Sequencing Center for Infectious Disease"/>
            <person name="Wu L."/>
            <person name="Ma J."/>
        </authorList>
    </citation>
    <scope>NUCLEOTIDE SEQUENCE [LARGE SCALE GENOMIC DNA]</scope>
    <source>
        <strain evidence="7">CCUG 56607</strain>
    </source>
</reference>
<sequence length="260" mass="29362">MNQSVLKALKLLDLFSEEKTEITLKEASEMTKMPKPTVYRLLSTLEQAQFLMKTKESEHDSRYSLGLKLMELGHLVSDQLELRKIALPYMEALAQEINEVVHLVIVHQQKATYIEKVESTRALRLFTRVGKSSPLYIGSGPKLLLAYMDEDEQQQILEEADLLKLSDHDPIDESELMEELLEIKEKGYAFSLGEQDLETTGISYPIYDFRGNVIAALAISGLSSHFEGENLLLIKHHAEDTAASISAQLGYKTCVSNTRE</sequence>
<dbReference type="InterPro" id="IPR005471">
    <property type="entry name" value="Tscrpt_reg_IclR_N"/>
</dbReference>
<dbReference type="InterPro" id="IPR014757">
    <property type="entry name" value="Tscrpt_reg_IclR_C"/>
</dbReference>
<dbReference type="SMART" id="SM00346">
    <property type="entry name" value="HTH_ICLR"/>
    <property type="match status" value="1"/>
</dbReference>
<gene>
    <name evidence="6" type="ORF">ACFQ2J_09345</name>
</gene>
<dbReference type="InterPro" id="IPR036390">
    <property type="entry name" value="WH_DNA-bd_sf"/>
</dbReference>
<dbReference type="Gene3D" id="3.30.450.40">
    <property type="match status" value="1"/>
</dbReference>
<proteinExistence type="predicted"/>
<feature type="domain" description="IclR-ED" evidence="5">
    <location>
        <begin position="68"/>
        <end position="251"/>
    </location>
</feature>
<organism evidence="6 7">
    <name type="scientific">Thalassobacillus hwangdonensis</name>
    <dbReference type="NCBI Taxonomy" id="546108"/>
    <lineage>
        <taxon>Bacteria</taxon>
        <taxon>Bacillati</taxon>
        <taxon>Bacillota</taxon>
        <taxon>Bacilli</taxon>
        <taxon>Bacillales</taxon>
        <taxon>Bacillaceae</taxon>
        <taxon>Thalassobacillus</taxon>
    </lineage>
</organism>
<evidence type="ECO:0000313" key="6">
    <source>
        <dbReference type="EMBL" id="MFD1019374.1"/>
    </source>
</evidence>
<dbReference type="EMBL" id="JBHTKL010000005">
    <property type="protein sequence ID" value="MFD1019374.1"/>
    <property type="molecule type" value="Genomic_DNA"/>
</dbReference>
<dbReference type="Pfam" id="PF01614">
    <property type="entry name" value="IclR_C"/>
    <property type="match status" value="1"/>
</dbReference>
<evidence type="ECO:0000256" key="1">
    <source>
        <dbReference type="ARBA" id="ARBA00023015"/>
    </source>
</evidence>
<dbReference type="InterPro" id="IPR036388">
    <property type="entry name" value="WH-like_DNA-bd_sf"/>
</dbReference>
<dbReference type="PANTHER" id="PTHR30136:SF24">
    <property type="entry name" value="HTH-TYPE TRANSCRIPTIONAL REPRESSOR ALLR"/>
    <property type="match status" value="1"/>
</dbReference>
<evidence type="ECO:0000256" key="2">
    <source>
        <dbReference type="ARBA" id="ARBA00023125"/>
    </source>
</evidence>
<evidence type="ECO:0000256" key="3">
    <source>
        <dbReference type="ARBA" id="ARBA00023163"/>
    </source>
</evidence>
<protein>
    <submittedName>
        <fullName evidence="6">IclR family transcriptional regulator</fullName>
    </submittedName>
</protein>
<keyword evidence="7" id="KW-1185">Reference proteome</keyword>
<dbReference type="InterPro" id="IPR029016">
    <property type="entry name" value="GAF-like_dom_sf"/>
</dbReference>
<accession>A0ABW3L472</accession>
<keyword evidence="2" id="KW-0238">DNA-binding</keyword>
<dbReference type="PROSITE" id="PS51077">
    <property type="entry name" value="HTH_ICLR"/>
    <property type="match status" value="1"/>
</dbReference>
<comment type="caution">
    <text evidence="6">The sequence shown here is derived from an EMBL/GenBank/DDBJ whole genome shotgun (WGS) entry which is preliminary data.</text>
</comment>
<evidence type="ECO:0000259" key="5">
    <source>
        <dbReference type="PROSITE" id="PS51078"/>
    </source>
</evidence>
<evidence type="ECO:0000313" key="7">
    <source>
        <dbReference type="Proteomes" id="UP001596990"/>
    </source>
</evidence>
<name>A0ABW3L472_9BACI</name>
<dbReference type="SUPFAM" id="SSF55781">
    <property type="entry name" value="GAF domain-like"/>
    <property type="match status" value="1"/>
</dbReference>
<dbReference type="SUPFAM" id="SSF46785">
    <property type="entry name" value="Winged helix' DNA-binding domain"/>
    <property type="match status" value="1"/>
</dbReference>
<keyword evidence="3" id="KW-0804">Transcription</keyword>
<evidence type="ECO:0000259" key="4">
    <source>
        <dbReference type="PROSITE" id="PS51077"/>
    </source>
</evidence>
<dbReference type="InterPro" id="IPR050707">
    <property type="entry name" value="HTH_MetabolicPath_Reg"/>
</dbReference>
<keyword evidence="1" id="KW-0805">Transcription regulation</keyword>
<dbReference type="Pfam" id="PF09339">
    <property type="entry name" value="HTH_IclR"/>
    <property type="match status" value="1"/>
</dbReference>
<feature type="domain" description="HTH iclR-type" evidence="4">
    <location>
        <begin position="2"/>
        <end position="67"/>
    </location>
</feature>
<dbReference type="RefSeq" id="WP_386059156.1">
    <property type="nucleotide sequence ID" value="NZ_JBHTKL010000005.1"/>
</dbReference>